<feature type="transmembrane region" description="Helical" evidence="7">
    <location>
        <begin position="2237"/>
        <end position="2258"/>
    </location>
</feature>
<reference evidence="10 11" key="1">
    <citation type="journal article" date="2011" name="Science">
        <title>Comparative functional genomics of the fission yeasts.</title>
        <authorList>
            <person name="Rhind N."/>
            <person name="Chen Z."/>
            <person name="Yassour M."/>
            <person name="Thompson D.A."/>
            <person name="Haas B.J."/>
            <person name="Habib N."/>
            <person name="Wapinski I."/>
            <person name="Roy S."/>
            <person name="Lin M.F."/>
            <person name="Heiman D.I."/>
            <person name="Young S.K."/>
            <person name="Furuya K."/>
            <person name="Guo Y."/>
            <person name="Pidoux A."/>
            <person name="Chen H.M."/>
            <person name="Robbertse B."/>
            <person name="Goldberg J.M."/>
            <person name="Aoki K."/>
            <person name="Bayne E.H."/>
            <person name="Berlin A.M."/>
            <person name="Desjardins C.A."/>
            <person name="Dobbs E."/>
            <person name="Dukaj L."/>
            <person name="Fan L."/>
            <person name="FitzGerald M.G."/>
            <person name="French C."/>
            <person name="Gujja S."/>
            <person name="Hansen K."/>
            <person name="Keifenheim D."/>
            <person name="Levin J.Z."/>
            <person name="Mosher R.A."/>
            <person name="Mueller C.A."/>
            <person name="Pfiffner J."/>
            <person name="Priest M."/>
            <person name="Russ C."/>
            <person name="Smialowska A."/>
            <person name="Swoboda P."/>
            <person name="Sykes S.M."/>
            <person name="Vaughn M."/>
            <person name="Vengrova S."/>
            <person name="Yoder R."/>
            <person name="Zeng Q."/>
            <person name="Allshire R."/>
            <person name="Baulcombe D."/>
            <person name="Birren B.W."/>
            <person name="Brown W."/>
            <person name="Ekwall K."/>
            <person name="Kellis M."/>
            <person name="Leatherwood J."/>
            <person name="Levin H."/>
            <person name="Margalit H."/>
            <person name="Martienssen R."/>
            <person name="Nieduszynski C.A."/>
            <person name="Spatafora J.W."/>
            <person name="Friedman N."/>
            <person name="Dalgaard J.Z."/>
            <person name="Baumann P."/>
            <person name="Niki H."/>
            <person name="Regev A."/>
            <person name="Nusbaum C."/>
        </authorList>
    </citation>
    <scope>NUCLEOTIDE SEQUENCE [LARGE SCALE GENOMIC DNA]</scope>
    <source>
        <strain evidence="11">OY26 / ATCC MYA-4695 / CBS 11777 / NBRC 106824 / NRRL Y48691</strain>
    </source>
</reference>
<evidence type="ECO:0000256" key="6">
    <source>
        <dbReference type="ARBA" id="ARBA00048960"/>
    </source>
</evidence>
<protein>
    <recommendedName>
        <fullName evidence="2">alpha-1,3-glucan synthase</fullName>
        <ecNumber evidence="2">2.4.1.183</ecNumber>
    </recommendedName>
</protein>
<dbReference type="Gene3D" id="3.20.20.80">
    <property type="entry name" value="Glycosidases"/>
    <property type="match status" value="2"/>
</dbReference>
<dbReference type="GO" id="GO:0047657">
    <property type="term" value="F:alpha-1,3-glucan synthase activity"/>
    <property type="evidence" value="ECO:0007669"/>
    <property type="project" value="UniProtKB-EC"/>
</dbReference>
<feature type="transmembrane region" description="Helical" evidence="7">
    <location>
        <begin position="2017"/>
        <end position="2037"/>
    </location>
</feature>
<evidence type="ECO:0000259" key="9">
    <source>
        <dbReference type="SMART" id="SM00642"/>
    </source>
</evidence>
<keyword evidence="7" id="KW-1133">Transmembrane helix</keyword>
<dbReference type="Pfam" id="PF26122">
    <property type="entry name" value="CBM_Mok13"/>
    <property type="match status" value="1"/>
</dbReference>
<feature type="signal peptide" evidence="8">
    <location>
        <begin position="1"/>
        <end position="23"/>
    </location>
</feature>
<dbReference type="Pfam" id="PF13692">
    <property type="entry name" value="Glyco_trans_1_4"/>
    <property type="match status" value="1"/>
</dbReference>
<name>S9VSR4_SCHCR</name>
<dbReference type="Pfam" id="PF00128">
    <property type="entry name" value="Alpha-amylase"/>
    <property type="match status" value="1"/>
</dbReference>
<gene>
    <name evidence="10" type="ORF">SPOG_04427</name>
</gene>
<proteinExistence type="inferred from homology"/>
<dbReference type="OrthoDB" id="512920at2759"/>
<dbReference type="CDD" id="cd03791">
    <property type="entry name" value="GT5_Glycogen_synthase_DULL1-like"/>
    <property type="match status" value="1"/>
</dbReference>
<dbReference type="InterPro" id="IPR006047">
    <property type="entry name" value="GH13_cat_dom"/>
</dbReference>
<dbReference type="PANTHER" id="PTHR47182">
    <property type="entry name" value="CELL WALL ALPHA-1,3-GLUCAN SYNTHASE AGS1-RELATED"/>
    <property type="match status" value="1"/>
</dbReference>
<dbReference type="GO" id="GO:0070591">
    <property type="term" value="P:ascospore wall biogenesis"/>
    <property type="evidence" value="ECO:0007669"/>
    <property type="project" value="EnsemblFungi"/>
</dbReference>
<feature type="transmembrane region" description="Helical" evidence="7">
    <location>
        <begin position="2194"/>
        <end position="2217"/>
    </location>
</feature>
<feature type="domain" description="Glycosyl hydrolase family 13 catalytic" evidence="9">
    <location>
        <begin position="70"/>
        <end position="526"/>
    </location>
</feature>
<evidence type="ECO:0000256" key="5">
    <source>
        <dbReference type="ARBA" id="ARBA00023316"/>
    </source>
</evidence>
<keyword evidence="11" id="KW-1185">Reference proteome</keyword>
<feature type="chain" id="PRO_5004558768" description="alpha-1,3-glucan synthase" evidence="8">
    <location>
        <begin position="24"/>
        <end position="2340"/>
    </location>
</feature>
<keyword evidence="7" id="KW-0812">Transmembrane</keyword>
<keyword evidence="3" id="KW-0328">Glycosyltransferase</keyword>
<keyword evidence="8" id="KW-0732">Signal</keyword>
<dbReference type="Gene3D" id="3.40.50.2000">
    <property type="entry name" value="Glycogen Phosphorylase B"/>
    <property type="match status" value="2"/>
</dbReference>
<dbReference type="InterPro" id="IPR058654">
    <property type="entry name" value="Mok11-14/Ags1-like_TM"/>
</dbReference>
<dbReference type="InterPro" id="IPR058656">
    <property type="entry name" value="Mok11-13/Ags1-like_GH"/>
</dbReference>
<dbReference type="InterPro" id="IPR058657">
    <property type="entry name" value="Mok11-13/Ags1-like_Ig"/>
</dbReference>
<comment type="catalytic activity">
    <reaction evidence="6">
        <text>[(1-&gt;3)-alpha-D-glucosyl](n) + UDP-alpha-D-glucose = [(1-&gt;3)-alpha-D-glucosyl](n+1) + UDP + H(+)</text>
        <dbReference type="Rhea" id="RHEA:19749"/>
        <dbReference type="Rhea" id="RHEA-COMP:11150"/>
        <dbReference type="Rhea" id="RHEA-COMP:11151"/>
        <dbReference type="ChEBI" id="CHEBI:15378"/>
        <dbReference type="ChEBI" id="CHEBI:28100"/>
        <dbReference type="ChEBI" id="CHEBI:58223"/>
        <dbReference type="ChEBI" id="CHEBI:58885"/>
        <dbReference type="EC" id="2.4.1.183"/>
    </reaction>
</comment>
<dbReference type="EC" id="2.4.1.183" evidence="2"/>
<evidence type="ECO:0000256" key="4">
    <source>
        <dbReference type="ARBA" id="ARBA00022679"/>
    </source>
</evidence>
<dbReference type="Pfam" id="PF26127">
    <property type="entry name" value="12TM_Mok13"/>
    <property type="match status" value="1"/>
</dbReference>
<dbReference type="eggNOG" id="ENOG502QQX3">
    <property type="taxonomic scope" value="Eukaryota"/>
</dbReference>
<feature type="transmembrane region" description="Helical" evidence="7">
    <location>
        <begin position="2082"/>
        <end position="2111"/>
    </location>
</feature>
<dbReference type="Pfam" id="PF26111">
    <property type="entry name" value="Ig_Mok13"/>
    <property type="match status" value="1"/>
</dbReference>
<feature type="transmembrane region" description="Helical" evidence="7">
    <location>
        <begin position="1987"/>
        <end position="2005"/>
    </location>
</feature>
<dbReference type="Proteomes" id="UP000015464">
    <property type="component" value="Unassembled WGS sequence"/>
</dbReference>
<dbReference type="PANTHER" id="PTHR47182:SF5">
    <property type="entry name" value="CELL WALL ALPHA-1,3-GLUCAN SYNTHASE MOK12"/>
    <property type="match status" value="1"/>
</dbReference>
<feature type="transmembrane region" description="Helical" evidence="7">
    <location>
        <begin position="2049"/>
        <end position="2070"/>
    </location>
</feature>
<feature type="transmembrane region" description="Helical" evidence="7">
    <location>
        <begin position="2131"/>
        <end position="2153"/>
    </location>
</feature>
<evidence type="ECO:0000256" key="8">
    <source>
        <dbReference type="SAM" id="SignalP"/>
    </source>
</evidence>
<dbReference type="Pfam" id="PF26114">
    <property type="entry name" value="Ig_2_Mok13"/>
    <property type="match status" value="1"/>
</dbReference>
<dbReference type="HOGENOM" id="CLU_000488_0_0_1"/>
<sequence length="2340" mass="265686">MLFKGTTNSIYVILFLISRLVYAAVLTDENEKWNLNRNRSATTILDFYAEWTDHEYFPSPSNWRALPFYTVILDKWTNGLPENDVIEGTVFEHDPYEVTFRAGGDIAGLTTPRSLDYLEGMGIKAIYIAGTPFENLPWTPDGYSPLDFTLLDKHTGTLQEWHDSIMKLHERGFYVILDLTVSTLSELSFFSNATDSFANASAPFSTHGYTMKYKNTHHFYSDFQLSNGTEYPCSGPTFWDITGLPINDTADTDSIDQLTCIQGDFDHYGDVEAFGNHPPWWRQLSNFASVQDRLRDWDPIVSKKLKHLGCLAVKMLDIDGIRIDKATQITADFLGSWSSSIRACARAVGKDNFFIPGEVTSGADFGSIYIGRGRQADQRPKDDVQALKIGYNETEFFLRKEGDAALDSVSFHYSIYRAITLLLGLQGKLFATYDLNRHDFAYMWKQMLIQDDLINANTGKLDPRHLYGVTNQDIFRWPSTSDGQYKQLLGFFITHLLMPGIPLVYYGEEQNLKLLDNQAANYVFGRQPITSSLGWQKHGCYQIGNTQYMELDFSPASKACHDDWNSFDHLDPSSHTRNYIRRMNEIRSHYPQVRDGWDLVALGRWTEDGVFPGNEMFAESTPTMWGLWSFSRGPLLPYQDFGKQNDYMWLLFSNRNTSKTFEFNCSQKAEYKFPPYYAPLGPFKNGTTIKNLLYPYEEITLSASTIDSPEFGNIGCIPRLEIDAYGSKIFVKKEDWIKPSLYLTDFLPGHDHRIYSSSELTSVNISFGFSEEIDCQSLAKKITINTHTLGNYSQPKILESSISCDLLEKPATQIFTNAPVTRWYFNATLESVPHGIHELVLKDVKSVSNLSMPSEHTRLLLRVGNEENPMVYASNATFSTKLLHVADNGDLYINHTGIGADKYRYSLNFGSTYSPWNSIKSASEKLSKQHWNGSHVQGWDGEHLIVQYWSSLAMSTAHIQHSDSLGLPRQFPHLFVQGAFNRFGYDGSIPSKMRYNPDNRTWTYELISTWPAQIVLNVWGMNPDNNADEGWIYGDMDNDTIIDRVPPGTSRISNFIRFLEPPPKPFLSYKMYLNDFTRQLHYVPKGSWSVQIVCVVLLICLPPAAASFSVLLYSGAFSRVTIFNGSQSKGWKGFKQRCKNACSKLFPFGITLPIENNSELMKQLPSSSKKRNVLVATLEYDIPELSLRVKIGGLGVMAQLMSQHLEIQDMVWVIPIISGLEYPFDKLSTEPKIKVKIHDVDFIVNCYSYKMKNITYIFVQSEVFYMQSTKEPYPLKMDDLNSAMFYSTWNQCIAEVWRRYPLDIYHVNDYHGALAPLYLLPDVIPVAVSLHNAEFQGLWPLRTSEEIDCVCSIFNVSREICADYVQFGHVFNLLHSIISYVRKHQGGYGVVAVSNKYSKQSLKRYPIFWSLVHISGLPNPDPSDLKMLNNFSDEHSDVDFVLEAKRKLFKKQTQEWAGLDVDPSAQLLVFVGRWSQQKGIDLIADLAPKLLAEYNVQIITIGPVIDLHGQFAAEKLQYVASCYPNRVFCRPVFTAVPPFLFAGADFALIPSRDEPFGLVAVEFGRKGVLCIGSRTGGLGYMPGWWFQMASPNTGHLLVQFENAISKAFQSPPELRARLRVEALRQRFPVCVWKEKTDDLLKACIYVHEVEEIRKASFVYRTYQYLKSAGNSIMSKVSRPAFLRHRGSAEPVFSEDPPMHDGANDVYNDSYLSESSPKVKDETEEVELYSIDNMLNSSQSLSPYSSVVSVNEQNNRSYDNFARDLQTHNYANEREDFDIQETSATAEEDTIRDHVLPIGDSSVDFQNLNADKYNAIVESRPVVFNGSVTFTDEDGATRRLFLSKLDNLTSNNTMKSLSIDHFIRKHERKYFSGLRKQEIDVKLNFFTEKDKDKACTITETVKPLEMETVENTAIQKIMLHNIGSWPLYTIVLAIGQVLGASSYQLTLLSGESAQSTNSMYILLSIFSAFSLFWWFLSRFVQGRYILSLPFFFFGLSFFLVSITHFFQKTNACSIIQHIAAYIYAISSSTGSLYFAWNFGAEGGIATHHWVLRACLVHGVQQIWSAILWAWGDLISKKDTGQKVGPGIFAGGLVASLVCFGLAYVTFVGLPTYYRQSPSIIPAFYRSLTKRSIVLWFFIAQILSNYWLAVPYGQAWRFFWNTSHTPFWSIVILLLIFFIVIWVLVLLGIKFLSLNNVWFPVIFGLGLLCPRWCLEFWSSSGLGLNLPWAGSIAPILTKLIWLYLALWDGIQGIGIGVMLLQTLARDHVAFTLMLAQVISCLTIMVAKPTIPVSDKVFPNMGSWNPSEGPGPCSSPCFYLALLCQLIAIGGLFYYYRKSQLAL</sequence>
<accession>S9VSR4</accession>
<dbReference type="GO" id="GO:0005619">
    <property type="term" value="C:ascospore wall"/>
    <property type="evidence" value="ECO:0007669"/>
    <property type="project" value="EnsemblFungi"/>
</dbReference>
<dbReference type="InterPro" id="IPR058655">
    <property type="entry name" value="Mok11-14/Ags1-like"/>
</dbReference>
<feature type="transmembrane region" description="Helical" evidence="7">
    <location>
        <begin position="2265"/>
        <end position="2284"/>
    </location>
</feature>
<evidence type="ECO:0000256" key="2">
    <source>
        <dbReference type="ARBA" id="ARBA00012688"/>
    </source>
</evidence>
<dbReference type="EMBL" id="KE546996">
    <property type="protein sequence ID" value="EPY49219.1"/>
    <property type="molecule type" value="Genomic_DNA"/>
</dbReference>
<keyword evidence="7" id="KW-0472">Membrane</keyword>
<dbReference type="InterPro" id="IPR058658">
    <property type="entry name" value="Mok11-13/Ags1-like_Ig_2"/>
</dbReference>
<keyword evidence="5" id="KW-0961">Cell wall biogenesis/degradation</keyword>
<evidence type="ECO:0000313" key="10">
    <source>
        <dbReference type="EMBL" id="EPY49219.1"/>
    </source>
</evidence>
<dbReference type="InterPro" id="IPR058659">
    <property type="entry name" value="Mok11-13/Ags1-like_CBM"/>
</dbReference>
<dbReference type="Pfam" id="PF26108">
    <property type="entry name" value="GH_Mok13"/>
    <property type="match status" value="1"/>
</dbReference>
<dbReference type="SUPFAM" id="SSF51445">
    <property type="entry name" value="(Trans)glycosidases"/>
    <property type="match status" value="1"/>
</dbReference>
<evidence type="ECO:0000256" key="7">
    <source>
        <dbReference type="SAM" id="Phobius"/>
    </source>
</evidence>
<dbReference type="GO" id="GO:0070600">
    <property type="term" value="P:fungal-type cell wall (1-&gt;3)-alpha-glucan biosynthetic process"/>
    <property type="evidence" value="ECO:0007669"/>
    <property type="project" value="TreeGrafter"/>
</dbReference>
<dbReference type="GeneID" id="25038740"/>
<dbReference type="SUPFAM" id="SSF53756">
    <property type="entry name" value="UDP-Glycosyltransferase/glycogen phosphorylase"/>
    <property type="match status" value="1"/>
</dbReference>
<evidence type="ECO:0000313" key="11">
    <source>
        <dbReference type="Proteomes" id="UP000015464"/>
    </source>
</evidence>
<keyword evidence="4" id="KW-0808">Transferase</keyword>
<dbReference type="GO" id="GO:0071555">
    <property type="term" value="P:cell wall organization"/>
    <property type="evidence" value="ECO:0007669"/>
    <property type="project" value="UniProtKB-KW"/>
</dbReference>
<comment type="similarity">
    <text evidence="1">Belongs to the glycosyltransferase group 1 family.</text>
</comment>
<dbReference type="RefSeq" id="XP_013025958.1">
    <property type="nucleotide sequence ID" value="XM_013170504.1"/>
</dbReference>
<dbReference type="SMART" id="SM00642">
    <property type="entry name" value="Aamy"/>
    <property type="match status" value="1"/>
</dbReference>
<dbReference type="InterPro" id="IPR013534">
    <property type="entry name" value="Starch_synth_cat_dom"/>
</dbReference>
<feature type="transmembrane region" description="Helical" evidence="7">
    <location>
        <begin position="2165"/>
        <end position="2187"/>
    </location>
</feature>
<evidence type="ECO:0000256" key="3">
    <source>
        <dbReference type="ARBA" id="ARBA00022676"/>
    </source>
</evidence>
<organism evidence="10 11">
    <name type="scientific">Schizosaccharomyces cryophilus (strain OY26 / ATCC MYA-4695 / CBS 11777 / NBRC 106824 / NRRL Y48691)</name>
    <name type="common">Fission yeast</name>
    <dbReference type="NCBI Taxonomy" id="653667"/>
    <lineage>
        <taxon>Eukaryota</taxon>
        <taxon>Fungi</taxon>
        <taxon>Dikarya</taxon>
        <taxon>Ascomycota</taxon>
        <taxon>Taphrinomycotina</taxon>
        <taxon>Schizosaccharomycetes</taxon>
        <taxon>Schizosaccharomycetales</taxon>
        <taxon>Schizosaccharomycetaceae</taxon>
        <taxon>Schizosaccharomyces</taxon>
    </lineage>
</organism>
<dbReference type="STRING" id="653667.S9VSR4"/>
<feature type="transmembrane region" description="Helical" evidence="7">
    <location>
        <begin position="1957"/>
        <end position="1975"/>
    </location>
</feature>
<dbReference type="Pfam" id="PF08323">
    <property type="entry name" value="Glyco_transf_5"/>
    <property type="match status" value="1"/>
</dbReference>
<feature type="transmembrane region" description="Helical" evidence="7">
    <location>
        <begin position="2315"/>
        <end position="2333"/>
    </location>
</feature>
<dbReference type="InterPro" id="IPR017853">
    <property type="entry name" value="GH"/>
</dbReference>
<evidence type="ECO:0000256" key="1">
    <source>
        <dbReference type="ARBA" id="ARBA00006122"/>
    </source>
</evidence>
<dbReference type="OMA" id="NQDIFRW"/>